<dbReference type="PROSITE" id="PS50042">
    <property type="entry name" value="CNMP_BINDING_3"/>
    <property type="match status" value="1"/>
</dbReference>
<dbReference type="GO" id="GO:0005829">
    <property type="term" value="C:cytosol"/>
    <property type="evidence" value="ECO:0007669"/>
    <property type="project" value="TreeGrafter"/>
</dbReference>
<dbReference type="InterPro" id="IPR012318">
    <property type="entry name" value="HTH_CRP"/>
</dbReference>
<dbReference type="Gene3D" id="2.60.120.10">
    <property type="entry name" value="Jelly Rolls"/>
    <property type="match status" value="1"/>
</dbReference>
<keyword evidence="2" id="KW-0238">DNA-binding</keyword>
<dbReference type="EMBL" id="SMSI01000001">
    <property type="protein sequence ID" value="TDH38346.1"/>
    <property type="molecule type" value="Genomic_DNA"/>
</dbReference>
<dbReference type="InterPro" id="IPR014710">
    <property type="entry name" value="RmlC-like_jellyroll"/>
</dbReference>
<dbReference type="GO" id="GO:0003700">
    <property type="term" value="F:DNA-binding transcription factor activity"/>
    <property type="evidence" value="ECO:0007669"/>
    <property type="project" value="TreeGrafter"/>
</dbReference>
<proteinExistence type="predicted"/>
<dbReference type="AlphaFoldDB" id="A0A4R5PMX4"/>
<comment type="caution">
    <text evidence="6">The sequence shown here is derived from an EMBL/GenBank/DDBJ whole genome shotgun (WGS) entry which is preliminary data.</text>
</comment>
<evidence type="ECO:0000259" key="5">
    <source>
        <dbReference type="PROSITE" id="PS51063"/>
    </source>
</evidence>
<dbReference type="InterPro" id="IPR000595">
    <property type="entry name" value="cNMP-bd_dom"/>
</dbReference>
<dbReference type="Pfam" id="PF13545">
    <property type="entry name" value="HTH_Crp_2"/>
    <property type="match status" value="1"/>
</dbReference>
<evidence type="ECO:0000256" key="1">
    <source>
        <dbReference type="ARBA" id="ARBA00023015"/>
    </source>
</evidence>
<dbReference type="SUPFAM" id="SSF46785">
    <property type="entry name" value="Winged helix' DNA-binding domain"/>
    <property type="match status" value="1"/>
</dbReference>
<reference evidence="6 7" key="1">
    <citation type="journal article" date="2013" name="Int. J. Syst. Evol. Microbiol.">
        <title>Hoeflea suaedae sp. nov., an endophytic bacterium isolated from the root of the halophyte Suaeda maritima.</title>
        <authorList>
            <person name="Chung E.J."/>
            <person name="Park J.A."/>
            <person name="Pramanik P."/>
            <person name="Bibi F."/>
            <person name="Jeon C.O."/>
            <person name="Chung Y.R."/>
        </authorList>
    </citation>
    <scope>NUCLEOTIDE SEQUENCE [LARGE SCALE GENOMIC DNA]</scope>
    <source>
        <strain evidence="6 7">YC6898</strain>
    </source>
</reference>
<dbReference type="InterPro" id="IPR050397">
    <property type="entry name" value="Env_Response_Regulators"/>
</dbReference>
<name>A0A4R5PMX4_9HYPH</name>
<dbReference type="SMART" id="SM00419">
    <property type="entry name" value="HTH_CRP"/>
    <property type="match status" value="1"/>
</dbReference>
<evidence type="ECO:0000256" key="3">
    <source>
        <dbReference type="ARBA" id="ARBA00023163"/>
    </source>
</evidence>
<evidence type="ECO:0000259" key="4">
    <source>
        <dbReference type="PROSITE" id="PS50042"/>
    </source>
</evidence>
<accession>A0A4R5PMX4</accession>
<dbReference type="SUPFAM" id="SSF51206">
    <property type="entry name" value="cAMP-binding domain-like"/>
    <property type="match status" value="1"/>
</dbReference>
<dbReference type="Gene3D" id="1.10.10.10">
    <property type="entry name" value="Winged helix-like DNA-binding domain superfamily/Winged helix DNA-binding domain"/>
    <property type="match status" value="1"/>
</dbReference>
<evidence type="ECO:0000313" key="7">
    <source>
        <dbReference type="Proteomes" id="UP000295131"/>
    </source>
</evidence>
<dbReference type="InterPro" id="IPR018490">
    <property type="entry name" value="cNMP-bd_dom_sf"/>
</dbReference>
<keyword evidence="1" id="KW-0805">Transcription regulation</keyword>
<protein>
    <submittedName>
        <fullName evidence="6">Crp/Fnr family transcriptional regulator</fullName>
    </submittedName>
</protein>
<dbReference type="InterPro" id="IPR036388">
    <property type="entry name" value="WH-like_DNA-bd_sf"/>
</dbReference>
<evidence type="ECO:0000313" key="6">
    <source>
        <dbReference type="EMBL" id="TDH38346.1"/>
    </source>
</evidence>
<dbReference type="OrthoDB" id="7584044at2"/>
<keyword evidence="3" id="KW-0804">Transcription</keyword>
<gene>
    <name evidence="6" type="ORF">E2A64_04320</name>
</gene>
<sequence length="247" mass="27908">MDKDKKRVSCSECPLRSLPAFRDFSDKELAFVSDFKTGELVADPGATILVEGAHSAHLYTVLSGWAFRYKTLADGRRQILNFVMPGDLVGLQGTLMDEMQHSIEALTPVRLCVFERGRISKVYTQHPTLAFDITWMAAREERILDENLLSVGRRSAFERAAYLLVYLYQRAKLAGLLTGRSAEIPVTQQHVADTLGLSTVHTNKTLRKLADRNLIKWRERACDILDEEGLLTVSSWEGFEESSRPFI</sequence>
<feature type="domain" description="Cyclic nucleotide-binding" evidence="4">
    <location>
        <begin position="20"/>
        <end position="97"/>
    </location>
</feature>
<evidence type="ECO:0000256" key="2">
    <source>
        <dbReference type="ARBA" id="ARBA00023125"/>
    </source>
</evidence>
<organism evidence="6 7">
    <name type="scientific">Pseudohoeflea suaedae</name>
    <dbReference type="NCBI Taxonomy" id="877384"/>
    <lineage>
        <taxon>Bacteria</taxon>
        <taxon>Pseudomonadati</taxon>
        <taxon>Pseudomonadota</taxon>
        <taxon>Alphaproteobacteria</taxon>
        <taxon>Hyphomicrobiales</taxon>
        <taxon>Rhizobiaceae</taxon>
        <taxon>Pseudohoeflea</taxon>
    </lineage>
</organism>
<dbReference type="Pfam" id="PF00027">
    <property type="entry name" value="cNMP_binding"/>
    <property type="match status" value="1"/>
</dbReference>
<dbReference type="PROSITE" id="PS51063">
    <property type="entry name" value="HTH_CRP_2"/>
    <property type="match status" value="1"/>
</dbReference>
<dbReference type="RefSeq" id="WP_133283181.1">
    <property type="nucleotide sequence ID" value="NZ_SMSI01000001.1"/>
</dbReference>
<keyword evidence="7" id="KW-1185">Reference proteome</keyword>
<dbReference type="GO" id="GO:0003677">
    <property type="term" value="F:DNA binding"/>
    <property type="evidence" value="ECO:0007669"/>
    <property type="project" value="UniProtKB-KW"/>
</dbReference>
<feature type="domain" description="HTH crp-type" evidence="5">
    <location>
        <begin position="154"/>
        <end position="228"/>
    </location>
</feature>
<dbReference type="InterPro" id="IPR036390">
    <property type="entry name" value="WH_DNA-bd_sf"/>
</dbReference>
<dbReference type="PANTHER" id="PTHR24567:SF68">
    <property type="entry name" value="DNA-BINDING TRANSCRIPTIONAL DUAL REGULATOR CRP"/>
    <property type="match status" value="1"/>
</dbReference>
<dbReference type="Proteomes" id="UP000295131">
    <property type="component" value="Unassembled WGS sequence"/>
</dbReference>
<dbReference type="CDD" id="cd00038">
    <property type="entry name" value="CAP_ED"/>
    <property type="match status" value="1"/>
</dbReference>
<dbReference type="PANTHER" id="PTHR24567">
    <property type="entry name" value="CRP FAMILY TRANSCRIPTIONAL REGULATORY PROTEIN"/>
    <property type="match status" value="1"/>
</dbReference>